<evidence type="ECO:0000256" key="4">
    <source>
        <dbReference type="ARBA" id="ARBA00022692"/>
    </source>
</evidence>
<feature type="transmembrane region" description="Helical" evidence="8">
    <location>
        <begin position="185"/>
        <end position="209"/>
    </location>
</feature>
<keyword evidence="5 8" id="KW-1133">Transmembrane helix</keyword>
<feature type="transmembrane region" description="Helical" evidence="8">
    <location>
        <begin position="93"/>
        <end position="115"/>
    </location>
</feature>
<dbReference type="AlphaFoldDB" id="D2U3D3"/>
<keyword evidence="3 7" id="KW-0813">Transport</keyword>
<dbReference type="PROSITE" id="PS51257">
    <property type="entry name" value="PROKAR_LIPOPROTEIN"/>
    <property type="match status" value="1"/>
</dbReference>
<organism evidence="9">
    <name type="scientific">Arsenophonus nasoniae</name>
    <name type="common">son-killer infecting Nasonia vitripennis</name>
    <dbReference type="NCBI Taxonomy" id="638"/>
    <lineage>
        <taxon>Bacteria</taxon>
        <taxon>Pseudomonadati</taxon>
        <taxon>Pseudomonadota</taxon>
        <taxon>Gammaproteobacteria</taxon>
        <taxon>Enterobacterales</taxon>
        <taxon>Morganellaceae</taxon>
        <taxon>Arsenophonus</taxon>
    </lineage>
</organism>
<reference evidence="9" key="1">
    <citation type="journal article" date="2010" name="Insect Mol. Biol.">
        <title>The draft genome sequence of Arsenophonus nasoniae, son-killer bacterium of Nasonia vitripennis, reveals genes associated with virulence and symbiosis.</title>
        <authorList>
            <person name="Wilkes T."/>
            <person name="Darby A.C."/>
            <person name="Choi J."/>
            <person name="Colborne J.K."/>
            <person name="Werren J.H."/>
            <person name="Hurst G.D.D."/>
        </authorList>
    </citation>
    <scope>NUCLEOTIDE SEQUENCE</scope>
</reference>
<evidence type="ECO:0000256" key="3">
    <source>
        <dbReference type="ARBA" id="ARBA00022448"/>
    </source>
</evidence>
<evidence type="ECO:0000256" key="7">
    <source>
        <dbReference type="RuleBase" id="RU000477"/>
    </source>
</evidence>
<gene>
    <name evidence="9" type="ORF">ARN_31420</name>
</gene>
<feature type="transmembrane region" description="Helical" evidence="8">
    <location>
        <begin position="21"/>
        <end position="41"/>
    </location>
</feature>
<dbReference type="NCBIfam" id="TIGR00861">
    <property type="entry name" value="MIP"/>
    <property type="match status" value="1"/>
</dbReference>
<dbReference type="EMBL" id="FN545258">
    <property type="protein sequence ID" value="CBA75808.1"/>
    <property type="molecule type" value="Genomic_DNA"/>
</dbReference>
<sequence length="275" mass="29475">MQDKHMSKITSPTLTGQCISEFLGTALLVFFGLGCVAATRIAGAQLGLWEISIIWGFGVALAVYLTAGISGAHLNPAITITFWLFAHFDRKKVLPYIIAQMLGGFIAAALVYGLYFELFLDYEKVHQIVRGSQESLFTAGIFSTYPAAQISVLQAFVVEVVIAIILVCMILSLTDDNNGIPRGPLAPLLIGILIAVIGGSFGPLTGFALNPARDFGPKLVAYLAGWGDIALTGGRSFPYFVIPLTAPFVGAIIGAFAYRKLIGYHLPAMTNQNKK</sequence>
<dbReference type="GO" id="GO:0005886">
    <property type="term" value="C:plasma membrane"/>
    <property type="evidence" value="ECO:0007669"/>
    <property type="project" value="TreeGrafter"/>
</dbReference>
<dbReference type="InterPro" id="IPR023271">
    <property type="entry name" value="Aquaporin-like"/>
</dbReference>
<dbReference type="Pfam" id="PF00230">
    <property type="entry name" value="MIP"/>
    <property type="match status" value="1"/>
</dbReference>
<dbReference type="PANTHER" id="PTHR43829:SF9">
    <property type="entry name" value="AQUAPORIN-9"/>
    <property type="match status" value="1"/>
</dbReference>
<evidence type="ECO:0000256" key="8">
    <source>
        <dbReference type="SAM" id="Phobius"/>
    </source>
</evidence>
<dbReference type="InterPro" id="IPR022357">
    <property type="entry name" value="MIP_CS"/>
</dbReference>
<feature type="transmembrane region" description="Helical" evidence="8">
    <location>
        <begin position="152"/>
        <end position="173"/>
    </location>
</feature>
<evidence type="ECO:0000256" key="1">
    <source>
        <dbReference type="ARBA" id="ARBA00004141"/>
    </source>
</evidence>
<dbReference type="GO" id="GO:0015254">
    <property type="term" value="F:glycerol channel activity"/>
    <property type="evidence" value="ECO:0007669"/>
    <property type="project" value="TreeGrafter"/>
</dbReference>
<protein>
    <submittedName>
        <fullName evidence="9">Glycerol uptake facilitator protein</fullName>
    </submittedName>
</protein>
<feature type="transmembrane region" description="Helical" evidence="8">
    <location>
        <begin position="53"/>
        <end position="86"/>
    </location>
</feature>
<dbReference type="Gene3D" id="1.20.1080.10">
    <property type="entry name" value="Glycerol uptake facilitator protein"/>
    <property type="match status" value="1"/>
</dbReference>
<comment type="subcellular location">
    <subcellularLocation>
        <location evidence="1">Membrane</location>
        <topology evidence="1">Multi-pass membrane protein</topology>
    </subcellularLocation>
</comment>
<evidence type="ECO:0000256" key="2">
    <source>
        <dbReference type="ARBA" id="ARBA00006175"/>
    </source>
</evidence>
<evidence type="ECO:0000313" key="9">
    <source>
        <dbReference type="EMBL" id="CBA75808.1"/>
    </source>
</evidence>
<dbReference type="SUPFAM" id="SSF81338">
    <property type="entry name" value="Aquaporin-like"/>
    <property type="match status" value="1"/>
</dbReference>
<dbReference type="InterPro" id="IPR050363">
    <property type="entry name" value="MIP/Aquaporin"/>
</dbReference>
<dbReference type="PROSITE" id="PS00221">
    <property type="entry name" value="MIP"/>
    <property type="match status" value="1"/>
</dbReference>
<dbReference type="PRINTS" id="PR00783">
    <property type="entry name" value="MINTRINSICP"/>
</dbReference>
<accession>D2U3D3</accession>
<dbReference type="InterPro" id="IPR000425">
    <property type="entry name" value="MIP"/>
</dbReference>
<keyword evidence="4 7" id="KW-0812">Transmembrane</keyword>
<evidence type="ECO:0000256" key="5">
    <source>
        <dbReference type="ARBA" id="ARBA00022989"/>
    </source>
</evidence>
<keyword evidence="6 8" id="KW-0472">Membrane</keyword>
<proteinExistence type="inferred from homology"/>
<dbReference type="PANTHER" id="PTHR43829">
    <property type="entry name" value="AQUAPORIN OR AQUAGLYCEROPORIN RELATED"/>
    <property type="match status" value="1"/>
</dbReference>
<feature type="transmembrane region" description="Helical" evidence="8">
    <location>
        <begin position="237"/>
        <end position="258"/>
    </location>
</feature>
<name>D2U3D3_9GAMM</name>
<evidence type="ECO:0000256" key="6">
    <source>
        <dbReference type="ARBA" id="ARBA00023136"/>
    </source>
</evidence>
<comment type="similarity">
    <text evidence="2 7">Belongs to the MIP/aquaporin (TC 1.A.8) family.</text>
</comment>
<dbReference type="CDD" id="cd00333">
    <property type="entry name" value="MIP"/>
    <property type="match status" value="1"/>
</dbReference>